<feature type="domain" description="MlaB-like STAS" evidence="1">
    <location>
        <begin position="16"/>
        <end position="90"/>
    </location>
</feature>
<reference evidence="2" key="2">
    <citation type="submission" date="2020-09" db="EMBL/GenBank/DDBJ databases">
        <authorList>
            <person name="Sun Q."/>
            <person name="Zhou Y."/>
        </authorList>
    </citation>
    <scope>NUCLEOTIDE SEQUENCE</scope>
    <source>
        <strain evidence="2">CGMCC 1.15367</strain>
    </source>
</reference>
<dbReference type="AlphaFoldDB" id="A0A916ZXK5"/>
<keyword evidence="3" id="KW-1185">Reference proteome</keyword>
<comment type="caution">
    <text evidence="2">The sequence shown here is derived from an EMBL/GenBank/DDBJ whole genome shotgun (WGS) entry which is preliminary data.</text>
</comment>
<evidence type="ECO:0000313" key="2">
    <source>
        <dbReference type="EMBL" id="GGE17916.1"/>
    </source>
</evidence>
<dbReference type="Pfam" id="PF13466">
    <property type="entry name" value="STAS_2"/>
    <property type="match status" value="1"/>
</dbReference>
<evidence type="ECO:0000259" key="1">
    <source>
        <dbReference type="Pfam" id="PF13466"/>
    </source>
</evidence>
<accession>A0A916ZXK5</accession>
<proteinExistence type="predicted"/>
<gene>
    <name evidence="2" type="ORF">GCM10011390_41380</name>
</gene>
<organism evidence="2 3">
    <name type="scientific">Aureimonas endophytica</name>
    <dbReference type="NCBI Taxonomy" id="2027858"/>
    <lineage>
        <taxon>Bacteria</taxon>
        <taxon>Pseudomonadati</taxon>
        <taxon>Pseudomonadota</taxon>
        <taxon>Alphaproteobacteria</taxon>
        <taxon>Hyphomicrobiales</taxon>
        <taxon>Aurantimonadaceae</taxon>
        <taxon>Aureimonas</taxon>
    </lineage>
</organism>
<name>A0A916ZXK5_9HYPH</name>
<sequence length="100" mass="10430">MPPRKPSTRGTASYDLPAVLDIKAASLLHHELSGLRGKPVSFDASQVQRLGGQCLQVLLAAVAAWKADGKAITVGTSSKGFEEGLALLGFTVETLLAQEA</sequence>
<dbReference type="EMBL" id="BMIQ01000008">
    <property type="protein sequence ID" value="GGE17916.1"/>
    <property type="molecule type" value="Genomic_DNA"/>
</dbReference>
<evidence type="ECO:0000313" key="3">
    <source>
        <dbReference type="Proteomes" id="UP000644699"/>
    </source>
</evidence>
<dbReference type="InterPro" id="IPR058548">
    <property type="entry name" value="MlaB-like_STAS"/>
</dbReference>
<reference evidence="2" key="1">
    <citation type="journal article" date="2014" name="Int. J. Syst. Evol. Microbiol.">
        <title>Complete genome sequence of Corynebacterium casei LMG S-19264T (=DSM 44701T), isolated from a smear-ripened cheese.</title>
        <authorList>
            <consortium name="US DOE Joint Genome Institute (JGI-PGF)"/>
            <person name="Walter F."/>
            <person name="Albersmeier A."/>
            <person name="Kalinowski J."/>
            <person name="Ruckert C."/>
        </authorList>
    </citation>
    <scope>NUCLEOTIDE SEQUENCE</scope>
    <source>
        <strain evidence="2">CGMCC 1.15367</strain>
    </source>
</reference>
<dbReference type="Proteomes" id="UP000644699">
    <property type="component" value="Unassembled WGS sequence"/>
</dbReference>
<dbReference type="RefSeq" id="WP_188911885.1">
    <property type="nucleotide sequence ID" value="NZ_BMIQ01000008.1"/>
</dbReference>
<protein>
    <recommendedName>
        <fullName evidence="1">MlaB-like STAS domain-containing protein</fullName>
    </recommendedName>
</protein>